<keyword evidence="1" id="KW-1133">Transmembrane helix</keyword>
<gene>
    <name evidence="2" type="ORF">TeGR_g6026</name>
</gene>
<comment type="caution">
    <text evidence="2">The sequence shown here is derived from an EMBL/GenBank/DDBJ whole genome shotgun (WGS) entry which is preliminary data.</text>
</comment>
<organism evidence="2 3">
    <name type="scientific">Tetraparma gracilis</name>
    <dbReference type="NCBI Taxonomy" id="2962635"/>
    <lineage>
        <taxon>Eukaryota</taxon>
        <taxon>Sar</taxon>
        <taxon>Stramenopiles</taxon>
        <taxon>Ochrophyta</taxon>
        <taxon>Bolidophyceae</taxon>
        <taxon>Parmales</taxon>
        <taxon>Triparmaceae</taxon>
        <taxon>Tetraparma</taxon>
    </lineage>
</organism>
<sequence length="242" mass="27458">MPGNRIRSPQRRTLFCDESGHSINWRASVKGDYNSEADYFADAGHMAYTASRSKTHIPLSCLSSVQYSKDKFEESEFFMRLVFEGHRNLDIKLKNKTDFEYCMDGFELIAKNRDLFAKKTSFRPSSMQEIWSANNYQPLTMQINGKTWNVGCGNDAEDIFLILSCYGSLWSFLIGFFALLLKGAIDSDEHNTLLYMYLVFGVIYVSLISLAVYTGAMEKESIAKKKAAAGIEEGDELPDDDE</sequence>
<evidence type="ECO:0000256" key="1">
    <source>
        <dbReference type="SAM" id="Phobius"/>
    </source>
</evidence>
<protein>
    <submittedName>
        <fullName evidence="2">Uncharacterized protein</fullName>
    </submittedName>
</protein>
<proteinExistence type="predicted"/>
<evidence type="ECO:0000313" key="3">
    <source>
        <dbReference type="Proteomes" id="UP001165060"/>
    </source>
</evidence>
<keyword evidence="1" id="KW-0812">Transmembrane</keyword>
<name>A0ABQ6N9M9_9STRA</name>
<evidence type="ECO:0000313" key="2">
    <source>
        <dbReference type="EMBL" id="GMI43999.1"/>
    </source>
</evidence>
<feature type="transmembrane region" description="Helical" evidence="1">
    <location>
        <begin position="159"/>
        <end position="181"/>
    </location>
</feature>
<keyword evidence="1" id="KW-0472">Membrane</keyword>
<reference evidence="2 3" key="1">
    <citation type="journal article" date="2023" name="Commun. Biol.">
        <title>Genome analysis of Parmales, the sister group of diatoms, reveals the evolutionary specialization of diatoms from phago-mixotrophs to photoautotrophs.</title>
        <authorList>
            <person name="Ban H."/>
            <person name="Sato S."/>
            <person name="Yoshikawa S."/>
            <person name="Yamada K."/>
            <person name="Nakamura Y."/>
            <person name="Ichinomiya M."/>
            <person name="Sato N."/>
            <person name="Blanc-Mathieu R."/>
            <person name="Endo H."/>
            <person name="Kuwata A."/>
            <person name="Ogata H."/>
        </authorList>
    </citation>
    <scope>NUCLEOTIDE SEQUENCE [LARGE SCALE GENOMIC DNA]</scope>
</reference>
<feature type="transmembrane region" description="Helical" evidence="1">
    <location>
        <begin position="193"/>
        <end position="216"/>
    </location>
</feature>
<dbReference type="EMBL" id="BRYB01002377">
    <property type="protein sequence ID" value="GMI43999.1"/>
    <property type="molecule type" value="Genomic_DNA"/>
</dbReference>
<keyword evidence="3" id="KW-1185">Reference proteome</keyword>
<dbReference type="Proteomes" id="UP001165060">
    <property type="component" value="Unassembled WGS sequence"/>
</dbReference>
<accession>A0ABQ6N9M9</accession>